<name>A0AA86N586_9EUKA</name>
<gene>
    <name evidence="2" type="ORF">HINF_LOCUS72109</name>
    <name evidence="1" type="ORF">HINF_LOCUS742</name>
</gene>
<evidence type="ECO:0000313" key="3">
    <source>
        <dbReference type="Proteomes" id="UP001642409"/>
    </source>
</evidence>
<evidence type="ECO:0000313" key="1">
    <source>
        <dbReference type="EMBL" id="CAI9913097.1"/>
    </source>
</evidence>
<dbReference type="EMBL" id="CATOUU010000018">
    <property type="protein sequence ID" value="CAI9913097.1"/>
    <property type="molecule type" value="Genomic_DNA"/>
</dbReference>
<comment type="caution">
    <text evidence="1">The sequence shown here is derived from an EMBL/GenBank/DDBJ whole genome shotgun (WGS) entry which is preliminary data.</text>
</comment>
<organism evidence="1">
    <name type="scientific">Hexamita inflata</name>
    <dbReference type="NCBI Taxonomy" id="28002"/>
    <lineage>
        <taxon>Eukaryota</taxon>
        <taxon>Metamonada</taxon>
        <taxon>Diplomonadida</taxon>
        <taxon>Hexamitidae</taxon>
        <taxon>Hexamitinae</taxon>
        <taxon>Hexamita</taxon>
    </lineage>
</organism>
<sequence>MHLTKYQLETLLYGMETQLVPMQTQLYLCGLIQAQNCRETASYNLVQGNNLSQETIQATTIQPILEELRKKYRISCYANVNYRNWLGYGKNVIQFATNLFSKYGFTIKMYQKKCFSTANDNIITFDGINVSSTN</sequence>
<reference evidence="1" key="1">
    <citation type="submission" date="2023-06" db="EMBL/GenBank/DDBJ databases">
        <authorList>
            <person name="Kurt Z."/>
        </authorList>
    </citation>
    <scope>NUCLEOTIDE SEQUENCE</scope>
</reference>
<reference evidence="2 3" key="2">
    <citation type="submission" date="2024-07" db="EMBL/GenBank/DDBJ databases">
        <authorList>
            <person name="Akdeniz Z."/>
        </authorList>
    </citation>
    <scope>NUCLEOTIDE SEQUENCE [LARGE SCALE GENOMIC DNA]</scope>
</reference>
<proteinExistence type="predicted"/>
<dbReference type="EMBL" id="CAXDID020000565">
    <property type="protein sequence ID" value="CAL6103362.1"/>
    <property type="molecule type" value="Genomic_DNA"/>
</dbReference>
<protein>
    <submittedName>
        <fullName evidence="2">Hypothetical_protein</fullName>
    </submittedName>
</protein>
<accession>A0AA86N586</accession>
<dbReference type="Proteomes" id="UP001642409">
    <property type="component" value="Unassembled WGS sequence"/>
</dbReference>
<dbReference type="AlphaFoldDB" id="A0AA86N586"/>
<evidence type="ECO:0000313" key="2">
    <source>
        <dbReference type="EMBL" id="CAL6103362.1"/>
    </source>
</evidence>
<keyword evidence="3" id="KW-1185">Reference proteome</keyword>